<dbReference type="AlphaFoldDB" id="A0AAV2RAI6"/>
<feature type="signal peptide" evidence="1">
    <location>
        <begin position="1"/>
        <end position="26"/>
    </location>
</feature>
<keyword evidence="1" id="KW-0732">Signal</keyword>
<reference evidence="2 3" key="1">
    <citation type="submission" date="2024-05" db="EMBL/GenBank/DDBJ databases">
        <authorList>
            <person name="Wallberg A."/>
        </authorList>
    </citation>
    <scope>NUCLEOTIDE SEQUENCE [LARGE SCALE GENOMIC DNA]</scope>
</reference>
<dbReference type="EMBL" id="CAXKWB010016961">
    <property type="protein sequence ID" value="CAL4117566.1"/>
    <property type="molecule type" value="Genomic_DNA"/>
</dbReference>
<organism evidence="2 3">
    <name type="scientific">Meganyctiphanes norvegica</name>
    <name type="common">Northern krill</name>
    <name type="synonym">Thysanopoda norvegica</name>
    <dbReference type="NCBI Taxonomy" id="48144"/>
    <lineage>
        <taxon>Eukaryota</taxon>
        <taxon>Metazoa</taxon>
        <taxon>Ecdysozoa</taxon>
        <taxon>Arthropoda</taxon>
        <taxon>Crustacea</taxon>
        <taxon>Multicrustacea</taxon>
        <taxon>Malacostraca</taxon>
        <taxon>Eumalacostraca</taxon>
        <taxon>Eucarida</taxon>
        <taxon>Euphausiacea</taxon>
        <taxon>Euphausiidae</taxon>
        <taxon>Meganyctiphanes</taxon>
    </lineage>
</organism>
<keyword evidence="3" id="KW-1185">Reference proteome</keyword>
<dbReference type="Proteomes" id="UP001497623">
    <property type="component" value="Unassembled WGS sequence"/>
</dbReference>
<evidence type="ECO:0000313" key="2">
    <source>
        <dbReference type="EMBL" id="CAL4117566.1"/>
    </source>
</evidence>
<proteinExistence type="predicted"/>
<sequence>MDKHQVLIRLIGVVTLVIGAAQVTTAVTCYYCTDEPGWFNYDPDCADYSYNGTTQTRDGYNACYIDMYIDGFMWRGVHIGPGHDDGDCYYEWYYTECYCIGDYCNTESYCSQCHTTIEVNTLTTTNPPPPTTDETTFPSTTSPISLTCYHCVGCSSIDSSTPVISDASYQSCVMTVILNSGNVIRDGSYDQHPDGECVEYMDVLSCWCSSSICNNIEI</sequence>
<protein>
    <submittedName>
        <fullName evidence="2">Uncharacterized protein</fullName>
    </submittedName>
</protein>
<feature type="chain" id="PRO_5043965726" evidence="1">
    <location>
        <begin position="27"/>
        <end position="218"/>
    </location>
</feature>
<evidence type="ECO:0000313" key="3">
    <source>
        <dbReference type="Proteomes" id="UP001497623"/>
    </source>
</evidence>
<gene>
    <name evidence="2" type="ORF">MNOR_LOCUS21223</name>
</gene>
<name>A0AAV2RAI6_MEGNR</name>
<comment type="caution">
    <text evidence="2">The sequence shown here is derived from an EMBL/GenBank/DDBJ whole genome shotgun (WGS) entry which is preliminary data.</text>
</comment>
<accession>A0AAV2RAI6</accession>
<evidence type="ECO:0000256" key="1">
    <source>
        <dbReference type="SAM" id="SignalP"/>
    </source>
</evidence>